<dbReference type="PANTHER" id="PTHR43481:SF4">
    <property type="entry name" value="GLYCEROL-1-PHOSPHATE PHOSPHOHYDROLASE 1-RELATED"/>
    <property type="match status" value="1"/>
</dbReference>
<dbReference type="PRINTS" id="PR00413">
    <property type="entry name" value="HADHALOGNASE"/>
</dbReference>
<dbReference type="NCBIfam" id="TIGR01509">
    <property type="entry name" value="HAD-SF-IA-v3"/>
    <property type="match status" value="1"/>
</dbReference>
<dbReference type="PANTHER" id="PTHR43481">
    <property type="entry name" value="FRUCTOSE-1-PHOSPHATE PHOSPHATASE"/>
    <property type="match status" value="1"/>
</dbReference>
<evidence type="ECO:0000313" key="2">
    <source>
        <dbReference type="Proteomes" id="UP000000844"/>
    </source>
</evidence>
<gene>
    <name evidence="1" type="ordered locus">Snas_4073</name>
</gene>
<dbReference type="GO" id="GO:0050308">
    <property type="term" value="F:sugar-phosphatase activity"/>
    <property type="evidence" value="ECO:0007669"/>
    <property type="project" value="TreeGrafter"/>
</dbReference>
<name>D3Q0X5_STANL</name>
<dbReference type="Proteomes" id="UP000000844">
    <property type="component" value="Chromosome"/>
</dbReference>
<proteinExistence type="predicted"/>
<dbReference type="InterPro" id="IPR036412">
    <property type="entry name" value="HAD-like_sf"/>
</dbReference>
<evidence type="ECO:0000313" key="1">
    <source>
        <dbReference type="EMBL" id="ADD43725.1"/>
    </source>
</evidence>
<dbReference type="SUPFAM" id="SSF56784">
    <property type="entry name" value="HAD-like"/>
    <property type="match status" value="1"/>
</dbReference>
<dbReference type="Pfam" id="PF00702">
    <property type="entry name" value="Hydrolase"/>
    <property type="match status" value="1"/>
</dbReference>
<dbReference type="SFLD" id="SFLDS00003">
    <property type="entry name" value="Haloacid_Dehalogenase"/>
    <property type="match status" value="1"/>
</dbReference>
<dbReference type="InterPro" id="IPR023214">
    <property type="entry name" value="HAD_sf"/>
</dbReference>
<dbReference type="Gene3D" id="1.10.150.240">
    <property type="entry name" value="Putative phosphatase, domain 2"/>
    <property type="match status" value="1"/>
</dbReference>
<dbReference type="EMBL" id="CP001778">
    <property type="protein sequence ID" value="ADD43725.1"/>
    <property type="molecule type" value="Genomic_DNA"/>
</dbReference>
<dbReference type="SFLD" id="SFLDG01129">
    <property type="entry name" value="C1.5:_HAD__Beta-PGM__Phosphata"/>
    <property type="match status" value="1"/>
</dbReference>
<dbReference type="HOGENOM" id="CLU_045011_13_1_11"/>
<dbReference type="InterPro" id="IPR051806">
    <property type="entry name" value="HAD-like_SPP"/>
</dbReference>
<sequence>MGYRGVVFDMDGVIVESEHLWEESWTASCARRGVDWSGEDTTSVQGMSAPEWARYVAEKIGDTSLADVVQAECVDHVVAAVHDGQAPLLDGARELVVKIADLTPIAMASSAARPVIDAVLDRNELADRFGATVSSEEVARGKPSPDVYAEAAQRVQIEPSHGIAVEDSSNGIRSAHAAGLHVVAIPNRSYPPAADALALAEHVADDHHDALDHILSLLT</sequence>
<dbReference type="KEGG" id="sna:Snas_4073"/>
<dbReference type="InterPro" id="IPR006439">
    <property type="entry name" value="HAD-SF_hydro_IA"/>
</dbReference>
<dbReference type="RefSeq" id="WP_013019296.1">
    <property type="nucleotide sequence ID" value="NC_013947.1"/>
</dbReference>
<dbReference type="eggNOG" id="COG0637">
    <property type="taxonomic scope" value="Bacteria"/>
</dbReference>
<dbReference type="AlphaFoldDB" id="D3Q0X5"/>
<dbReference type="Gene3D" id="3.40.50.1000">
    <property type="entry name" value="HAD superfamily/HAD-like"/>
    <property type="match status" value="1"/>
</dbReference>
<dbReference type="OrthoDB" id="9797743at2"/>
<accession>D3Q0X5</accession>
<keyword evidence="2" id="KW-1185">Reference proteome</keyword>
<dbReference type="STRING" id="446470.Snas_4073"/>
<reference evidence="1 2" key="1">
    <citation type="journal article" date="2009" name="Stand. Genomic Sci.">
        <title>Complete genome sequence of Stackebrandtia nassauensis type strain (LLR-40K-21).</title>
        <authorList>
            <person name="Munk C."/>
            <person name="Lapidus A."/>
            <person name="Copeland A."/>
            <person name="Jando M."/>
            <person name="Mayilraj S."/>
            <person name="Glavina Del Rio T."/>
            <person name="Nolan M."/>
            <person name="Chen F."/>
            <person name="Lucas S."/>
            <person name="Tice H."/>
            <person name="Cheng J.F."/>
            <person name="Han C."/>
            <person name="Detter J.C."/>
            <person name="Bruce D."/>
            <person name="Goodwin L."/>
            <person name="Chain P."/>
            <person name="Pitluck S."/>
            <person name="Goker M."/>
            <person name="Ovchinikova G."/>
            <person name="Pati A."/>
            <person name="Ivanova N."/>
            <person name="Mavromatis K."/>
            <person name="Chen A."/>
            <person name="Palaniappan K."/>
            <person name="Land M."/>
            <person name="Hauser L."/>
            <person name="Chang Y.J."/>
            <person name="Jeffries C.D."/>
            <person name="Bristow J."/>
            <person name="Eisen J.A."/>
            <person name="Markowitz V."/>
            <person name="Hugenholtz P."/>
            <person name="Kyrpides N.C."/>
            <person name="Klenk H.P."/>
        </authorList>
    </citation>
    <scope>NUCLEOTIDE SEQUENCE [LARGE SCALE GENOMIC DNA]</scope>
    <source>
        <strain evidence="2">DSM 44728 / CIP 108903 / NRRL B-16338 / NBRC 102104 / LLR-40K-21</strain>
    </source>
</reference>
<organism evidence="1 2">
    <name type="scientific">Stackebrandtia nassauensis (strain DSM 44728 / CIP 108903 / NRRL B-16338 / NBRC 102104 / LLR-40K-21)</name>
    <dbReference type="NCBI Taxonomy" id="446470"/>
    <lineage>
        <taxon>Bacteria</taxon>
        <taxon>Bacillati</taxon>
        <taxon>Actinomycetota</taxon>
        <taxon>Actinomycetes</taxon>
        <taxon>Glycomycetales</taxon>
        <taxon>Glycomycetaceae</taxon>
        <taxon>Stackebrandtia</taxon>
    </lineage>
</organism>
<protein>
    <submittedName>
        <fullName evidence="1">HAD-superfamily hydrolase, subfamily IA, variant 3</fullName>
    </submittedName>
</protein>
<keyword evidence="1" id="KW-0378">Hydrolase</keyword>
<dbReference type="InterPro" id="IPR023198">
    <property type="entry name" value="PGP-like_dom2"/>
</dbReference>